<dbReference type="SMART" id="SM00131">
    <property type="entry name" value="KU"/>
    <property type="match status" value="1"/>
</dbReference>
<evidence type="ECO:0000256" key="13">
    <source>
        <dbReference type="ARBA" id="ARBA00030964"/>
    </source>
</evidence>
<dbReference type="InterPro" id="IPR044004">
    <property type="entry name" value="TSP1_spondin_dom"/>
</dbReference>
<feature type="region of interest" description="Disordered" evidence="14">
    <location>
        <begin position="542"/>
        <end position="579"/>
    </location>
</feature>
<feature type="compositionally biased region" description="Polar residues" evidence="14">
    <location>
        <begin position="85"/>
        <end position="97"/>
    </location>
</feature>
<dbReference type="EnsemblMetazoa" id="XM_022811997">
    <property type="protein sequence ID" value="XP_022667732"/>
    <property type="gene ID" value="LOC111253090"/>
</dbReference>
<dbReference type="NCBIfam" id="NF038123">
    <property type="entry name" value="NF038123_dom"/>
    <property type="match status" value="1"/>
</dbReference>
<feature type="transmembrane region" description="Helical" evidence="15">
    <location>
        <begin position="29"/>
        <end position="48"/>
    </location>
</feature>
<evidence type="ECO:0000256" key="6">
    <source>
        <dbReference type="ARBA" id="ARBA00022723"/>
    </source>
</evidence>
<dbReference type="FunFam" id="4.10.410.10:FF:000020">
    <property type="entry name" value="Collagen, type VI, alpha 3"/>
    <property type="match status" value="1"/>
</dbReference>
<evidence type="ECO:0000256" key="7">
    <source>
        <dbReference type="ARBA" id="ARBA00022729"/>
    </source>
</evidence>
<name>A0A7M7KJD6_VARDE</name>
<keyword evidence="8" id="KW-0677">Repeat</keyword>
<sequence>MMGVARDKHLLTSGYLPTLRSGLYKNAMLNLYLVLAFVTIILLDPQALTVSVAKSAGSTTAHTSFHSDAISRNYQARARPLITLSSGEYDNTEGGETSSRDSDHYGDEEESTSTGRSFSLEDCARLLTSTAPPDSGVTSSRTIGGGGFAIRIAGMPTKYLHGESYTVLLQAPPEYSNSPPRRFIGFTLLLSAGSDDHHSARHRGRSVTDIKRRISHRAASMEHPRRAQDIVGAFQTFGDALSRLLSDDCGHVVNAASSVPKSEVSVIWTAPPIGASCVIFSATVIESPETWFADDNELTKELCPEEREDEDVQPPLLAECCACDEAKYELIFEGLWSKNTHPIGYPENAWLTYFSDIIGASHAADFRMWQYGGPPSDGVRSVAEQRSTSRLEAELKAQSGKIRTIIKARGLWHPAATDGGRTFAVFRVDRRHHVVSALSALGPPSAHTPSWLVGVSALELCLRNCSWVASKTMNLYPWHAVATTPGVSGDTEESTHPIIMLHRSAPIVPQLIRPVETAEASPMKPVARLTITRQRLYEKVSCDPDAAERPRSGSIKEDKLRASDPNATPHASVNETGVSSSCKSIFGPWGPWGPCSASCGGHGLRYRTRSLLVPSDDDQGAECSSPEGEVDPQTLLEQSEECENTCTNGISCETTAWSQWTECAATCNKGIRARRRKYLASQHMARKVCSVNLVEREVCEAPQDIDCASENISWECAVSEWSEWSPCTASCGAEGVRFRTRAHLRPQLAALARCAVPQLHKATCRSEQVNTVCGDDERKAQEACFLANEPGPCRGAFHRFYYDIRLGKCMKFMWGGCRGNKNRFETFAECKSKCGRALEVLRLNHQLPVPTTGPSLWLFDGSRYAGRNHPDSVLGLTSETPLFEPPSPIPSNDDQDDMDEAPGPPVDCVVTRWSEWSLCSKTCGNGRRSRRRMVKTNARRGGRPCPRKLVQRRRCHDNPPCSTEGNSSGTSSSRPRQKATTRSSSRLLTINSANGSSSMV</sequence>
<evidence type="ECO:0000259" key="16">
    <source>
        <dbReference type="PROSITE" id="PS50279"/>
    </source>
</evidence>
<evidence type="ECO:0000313" key="19">
    <source>
        <dbReference type="EnsemblMetazoa" id="XP_022667732"/>
    </source>
</evidence>
<keyword evidence="15" id="KW-0472">Membrane</keyword>
<dbReference type="InterPro" id="IPR002861">
    <property type="entry name" value="Reeler_dom"/>
</dbReference>
<dbReference type="InterPro" id="IPR038678">
    <property type="entry name" value="Spondin_N_sf"/>
</dbReference>
<dbReference type="PROSITE" id="PS50279">
    <property type="entry name" value="BPTI_KUNITZ_2"/>
    <property type="match status" value="1"/>
</dbReference>
<keyword evidence="20" id="KW-1185">Reference proteome</keyword>
<keyword evidence="9" id="KW-0130">Cell adhesion</keyword>
<dbReference type="Gene3D" id="2.60.40.4060">
    <property type="entry name" value="Reeler domain"/>
    <property type="match status" value="1"/>
</dbReference>
<dbReference type="FunFam" id="2.20.100.10:FF:000026">
    <property type="entry name" value="Spondin 1"/>
    <property type="match status" value="1"/>
</dbReference>
<protein>
    <recommendedName>
        <fullName evidence="2">Spondin-1</fullName>
    </recommendedName>
    <alternativeName>
        <fullName evidence="13">F-spondin</fullName>
    </alternativeName>
</protein>
<organism evidence="19 20">
    <name type="scientific">Varroa destructor</name>
    <name type="common">Honeybee mite</name>
    <dbReference type="NCBI Taxonomy" id="109461"/>
    <lineage>
        <taxon>Eukaryota</taxon>
        <taxon>Metazoa</taxon>
        <taxon>Ecdysozoa</taxon>
        <taxon>Arthropoda</taxon>
        <taxon>Chelicerata</taxon>
        <taxon>Arachnida</taxon>
        <taxon>Acari</taxon>
        <taxon>Parasitiformes</taxon>
        <taxon>Mesostigmata</taxon>
        <taxon>Gamasina</taxon>
        <taxon>Dermanyssoidea</taxon>
        <taxon>Varroidae</taxon>
        <taxon>Varroa</taxon>
    </lineage>
</organism>
<dbReference type="Pfam" id="PF06468">
    <property type="entry name" value="Spond_N"/>
    <property type="match status" value="1"/>
</dbReference>
<dbReference type="SMART" id="SM00209">
    <property type="entry name" value="TSP1"/>
    <property type="match status" value="4"/>
</dbReference>
<dbReference type="CDD" id="cd08544">
    <property type="entry name" value="Reeler"/>
    <property type="match status" value="1"/>
</dbReference>
<dbReference type="InterPro" id="IPR000884">
    <property type="entry name" value="TSP1_rpt"/>
</dbReference>
<keyword evidence="6" id="KW-0479">Metal-binding</keyword>
<dbReference type="InterPro" id="IPR009465">
    <property type="entry name" value="Spondin_N"/>
</dbReference>
<dbReference type="CDD" id="cd00109">
    <property type="entry name" value="Kunitz-type"/>
    <property type="match status" value="1"/>
</dbReference>
<keyword evidence="7" id="KW-0732">Signal</keyword>
<dbReference type="Pfam" id="PF19028">
    <property type="entry name" value="TSP1_spondin"/>
    <property type="match status" value="1"/>
</dbReference>
<dbReference type="Gene3D" id="2.20.100.10">
    <property type="entry name" value="Thrombospondin type-1 (TSP1) repeat"/>
    <property type="match status" value="4"/>
</dbReference>
<dbReference type="PRINTS" id="PR00759">
    <property type="entry name" value="BASICPTASE"/>
</dbReference>
<dbReference type="PROSITE" id="PS51019">
    <property type="entry name" value="REELIN"/>
    <property type="match status" value="1"/>
</dbReference>
<evidence type="ECO:0000256" key="1">
    <source>
        <dbReference type="ARBA" id="ARBA00004498"/>
    </source>
</evidence>
<keyword evidence="11" id="KW-1015">Disulfide bond</keyword>
<dbReference type="PROSITE" id="PS51020">
    <property type="entry name" value="SPONDIN"/>
    <property type="match status" value="1"/>
</dbReference>
<dbReference type="GO" id="GO:0004867">
    <property type="term" value="F:serine-type endopeptidase inhibitor activity"/>
    <property type="evidence" value="ECO:0007669"/>
    <property type="project" value="UniProtKB-KW"/>
</dbReference>
<dbReference type="GO" id="GO:0046872">
    <property type="term" value="F:metal ion binding"/>
    <property type="evidence" value="ECO:0007669"/>
    <property type="project" value="UniProtKB-KW"/>
</dbReference>
<evidence type="ECO:0000256" key="14">
    <source>
        <dbReference type="SAM" id="MobiDB-lite"/>
    </source>
</evidence>
<keyword evidence="3" id="KW-0964">Secreted</keyword>
<dbReference type="OrthoDB" id="347314at2759"/>
<feature type="region of interest" description="Disordered" evidence="14">
    <location>
        <begin position="923"/>
        <end position="1000"/>
    </location>
</feature>
<dbReference type="Proteomes" id="UP000594260">
    <property type="component" value="Unplaced"/>
</dbReference>
<dbReference type="GO" id="GO:0031012">
    <property type="term" value="C:extracellular matrix"/>
    <property type="evidence" value="ECO:0007669"/>
    <property type="project" value="TreeGrafter"/>
</dbReference>
<dbReference type="SUPFAM" id="SSF82895">
    <property type="entry name" value="TSP-1 type 1 repeat"/>
    <property type="match status" value="4"/>
</dbReference>
<evidence type="ECO:0000256" key="8">
    <source>
        <dbReference type="ARBA" id="ARBA00022737"/>
    </source>
</evidence>
<evidence type="ECO:0000256" key="2">
    <source>
        <dbReference type="ARBA" id="ARBA00019594"/>
    </source>
</evidence>
<evidence type="ECO:0000256" key="10">
    <source>
        <dbReference type="ARBA" id="ARBA00022900"/>
    </source>
</evidence>
<evidence type="ECO:0000313" key="20">
    <source>
        <dbReference type="Proteomes" id="UP000594260"/>
    </source>
</evidence>
<dbReference type="InterPro" id="IPR020901">
    <property type="entry name" value="Prtase_inh_Kunz-CS"/>
</dbReference>
<evidence type="ECO:0000259" key="17">
    <source>
        <dbReference type="PROSITE" id="PS51019"/>
    </source>
</evidence>
<dbReference type="InterPro" id="IPR036383">
    <property type="entry name" value="TSP1_rpt_sf"/>
</dbReference>
<dbReference type="GeneID" id="111253090"/>
<feature type="region of interest" description="Disordered" evidence="14">
    <location>
        <begin position="85"/>
        <end position="116"/>
    </location>
</feature>
<dbReference type="PROSITE" id="PS00280">
    <property type="entry name" value="BPTI_KUNITZ_1"/>
    <property type="match status" value="1"/>
</dbReference>
<keyword evidence="12" id="KW-0325">Glycoprotein</keyword>
<accession>A0A7M7KJD6</accession>
<feature type="region of interest" description="Disordered" evidence="14">
    <location>
        <begin position="875"/>
        <end position="904"/>
    </location>
</feature>
<evidence type="ECO:0000256" key="4">
    <source>
        <dbReference type="ARBA" id="ARBA00022530"/>
    </source>
</evidence>
<feature type="compositionally biased region" description="Low complexity" evidence="14">
    <location>
        <begin position="962"/>
        <end position="973"/>
    </location>
</feature>
<dbReference type="InParanoid" id="A0A7M7KJD6"/>
<dbReference type="InterPro" id="IPR002223">
    <property type="entry name" value="Kunitz_BPTI"/>
</dbReference>
<dbReference type="InterPro" id="IPR036880">
    <property type="entry name" value="Kunitz_BPTI_sf"/>
</dbReference>
<evidence type="ECO:0000256" key="15">
    <source>
        <dbReference type="SAM" id="Phobius"/>
    </source>
</evidence>
<dbReference type="SUPFAM" id="SSF57362">
    <property type="entry name" value="BPTI-like"/>
    <property type="match status" value="1"/>
</dbReference>
<evidence type="ECO:0000256" key="9">
    <source>
        <dbReference type="ARBA" id="ARBA00022889"/>
    </source>
</evidence>
<dbReference type="InterPro" id="IPR042307">
    <property type="entry name" value="Reeler_sf"/>
</dbReference>
<evidence type="ECO:0000256" key="5">
    <source>
        <dbReference type="ARBA" id="ARBA00022690"/>
    </source>
</evidence>
<dbReference type="KEGG" id="vde:111253090"/>
<feature type="compositionally biased region" description="Basic residues" evidence="14">
    <location>
        <begin position="927"/>
        <end position="955"/>
    </location>
</feature>
<dbReference type="GO" id="GO:0007155">
    <property type="term" value="P:cell adhesion"/>
    <property type="evidence" value="ECO:0007669"/>
    <property type="project" value="UniProtKB-KW"/>
</dbReference>
<keyword evidence="15" id="KW-0812">Transmembrane</keyword>
<dbReference type="RefSeq" id="XP_022667732.1">
    <property type="nucleotide sequence ID" value="XM_022811997.1"/>
</dbReference>
<dbReference type="PROSITE" id="PS50092">
    <property type="entry name" value="TSP1"/>
    <property type="match status" value="4"/>
</dbReference>
<dbReference type="Pfam" id="PF00014">
    <property type="entry name" value="Kunitz_BPTI"/>
    <property type="match status" value="1"/>
</dbReference>
<evidence type="ECO:0000256" key="11">
    <source>
        <dbReference type="ARBA" id="ARBA00023157"/>
    </source>
</evidence>
<dbReference type="PANTHER" id="PTHR11311">
    <property type="entry name" value="SPONDIN"/>
    <property type="match status" value="1"/>
</dbReference>
<feature type="compositionally biased region" description="Polar residues" evidence="14">
    <location>
        <begin position="978"/>
        <end position="1000"/>
    </location>
</feature>
<feature type="domain" description="Spondin" evidence="18">
    <location>
        <begin position="316"/>
        <end position="512"/>
    </location>
</feature>
<evidence type="ECO:0000256" key="3">
    <source>
        <dbReference type="ARBA" id="ARBA00022525"/>
    </source>
</evidence>
<keyword evidence="10" id="KW-0722">Serine protease inhibitor</keyword>
<keyword evidence="15" id="KW-1133">Transmembrane helix</keyword>
<dbReference type="Pfam" id="PF02014">
    <property type="entry name" value="Reeler"/>
    <property type="match status" value="1"/>
</dbReference>
<dbReference type="Pfam" id="PF00090">
    <property type="entry name" value="TSP_1"/>
    <property type="match status" value="3"/>
</dbReference>
<feature type="compositionally biased region" description="Basic and acidic residues" evidence="14">
    <location>
        <begin position="542"/>
        <end position="562"/>
    </location>
</feature>
<feature type="compositionally biased region" description="Polar residues" evidence="14">
    <location>
        <begin position="565"/>
        <end position="579"/>
    </location>
</feature>
<comment type="subcellular location">
    <subcellularLocation>
        <location evidence="1">Secreted</location>
        <location evidence="1">Extracellular space</location>
        <location evidence="1">Extracellular matrix</location>
    </subcellularLocation>
</comment>
<proteinExistence type="predicted"/>
<evidence type="ECO:0000256" key="12">
    <source>
        <dbReference type="ARBA" id="ARBA00023180"/>
    </source>
</evidence>
<feature type="domain" description="Reelin" evidence="17">
    <location>
        <begin position="113"/>
        <end position="315"/>
    </location>
</feature>
<dbReference type="PANTHER" id="PTHR11311:SF16">
    <property type="entry name" value="SPONDIN-1"/>
    <property type="match status" value="1"/>
</dbReference>
<feature type="domain" description="BPTI/Kunitz inhibitor" evidence="16">
    <location>
        <begin position="784"/>
        <end position="834"/>
    </location>
</feature>
<dbReference type="Gene3D" id="2.60.40.2130">
    <property type="entry name" value="F-spondin domain"/>
    <property type="match status" value="1"/>
</dbReference>
<keyword evidence="4" id="KW-0272">Extracellular matrix</keyword>
<reference evidence="19" key="1">
    <citation type="submission" date="2021-01" db="UniProtKB">
        <authorList>
            <consortium name="EnsemblMetazoa"/>
        </authorList>
    </citation>
    <scope>IDENTIFICATION</scope>
</reference>
<keyword evidence="5" id="KW-0646">Protease inhibitor</keyword>
<dbReference type="FunFam" id="2.60.40.2130:FF:000002">
    <property type="entry name" value="Putative Spondin-1"/>
    <property type="match status" value="1"/>
</dbReference>
<dbReference type="AlphaFoldDB" id="A0A7M7KJD6"/>
<dbReference type="Gene3D" id="4.10.410.10">
    <property type="entry name" value="Pancreatic trypsin inhibitor Kunitz domain"/>
    <property type="match status" value="1"/>
</dbReference>
<evidence type="ECO:0000259" key="18">
    <source>
        <dbReference type="PROSITE" id="PS51020"/>
    </source>
</evidence>
<dbReference type="InterPro" id="IPR051418">
    <property type="entry name" value="Spondin/Thrombospondin_T1"/>
</dbReference>